<comment type="caution">
    <text evidence="14">The sequence shown here is derived from an EMBL/GenBank/DDBJ whole genome shotgun (WGS) entry which is preliminary data.</text>
</comment>
<dbReference type="HAMAP" id="MF_00284">
    <property type="entry name" value="Phe_tRNA_synth_beta2"/>
    <property type="match status" value="1"/>
</dbReference>
<keyword evidence="15" id="KW-1185">Reference proteome</keyword>
<dbReference type="GO" id="GO:0004826">
    <property type="term" value="F:phenylalanine-tRNA ligase activity"/>
    <property type="evidence" value="ECO:0007669"/>
    <property type="project" value="UniProtKB-UniRule"/>
</dbReference>
<evidence type="ECO:0000256" key="6">
    <source>
        <dbReference type="ARBA" id="ARBA00022723"/>
    </source>
</evidence>
<dbReference type="PANTHER" id="PTHR10947">
    <property type="entry name" value="PHENYLALANYL-TRNA SYNTHETASE BETA CHAIN AND LEUCINE-RICH REPEAT-CONTAINING PROTEIN 47"/>
    <property type="match status" value="1"/>
</dbReference>
<dbReference type="Gene3D" id="3.50.40.10">
    <property type="entry name" value="Phenylalanyl-trna Synthetase, Chain B, domain 3"/>
    <property type="match status" value="1"/>
</dbReference>
<evidence type="ECO:0000256" key="10">
    <source>
        <dbReference type="ARBA" id="ARBA00022917"/>
    </source>
</evidence>
<evidence type="ECO:0000256" key="4">
    <source>
        <dbReference type="ARBA" id="ARBA00022490"/>
    </source>
</evidence>
<dbReference type="Gene3D" id="3.30.56.10">
    <property type="match status" value="2"/>
</dbReference>
<evidence type="ECO:0000256" key="3">
    <source>
        <dbReference type="ARBA" id="ARBA00007438"/>
    </source>
</evidence>
<dbReference type="SMART" id="SM00874">
    <property type="entry name" value="B5"/>
    <property type="match status" value="1"/>
</dbReference>
<evidence type="ECO:0000259" key="13">
    <source>
        <dbReference type="PROSITE" id="PS51483"/>
    </source>
</evidence>
<dbReference type="Pfam" id="PF03484">
    <property type="entry name" value="B5"/>
    <property type="match status" value="1"/>
</dbReference>
<feature type="domain" description="B5" evidence="13">
    <location>
        <begin position="285"/>
        <end position="361"/>
    </location>
</feature>
<dbReference type="InterPro" id="IPR009061">
    <property type="entry name" value="DNA-bd_dom_put_sf"/>
</dbReference>
<evidence type="ECO:0000313" key="15">
    <source>
        <dbReference type="Proteomes" id="UP000196694"/>
    </source>
</evidence>
<dbReference type="EMBL" id="NCQP01000002">
    <property type="protein sequence ID" value="OWJ55099.1"/>
    <property type="molecule type" value="Genomic_DNA"/>
</dbReference>
<feature type="binding site" evidence="12">
    <location>
        <position position="345"/>
    </location>
    <ligand>
        <name>Mg(2+)</name>
        <dbReference type="ChEBI" id="CHEBI:18420"/>
        <note>shared with alpha subunit</note>
    </ligand>
</feature>
<comment type="cofactor">
    <cofactor evidence="1 12">
        <name>Mg(2+)</name>
        <dbReference type="ChEBI" id="CHEBI:18420"/>
    </cofactor>
</comment>
<feature type="binding site" evidence="12">
    <location>
        <position position="339"/>
    </location>
    <ligand>
        <name>Mg(2+)</name>
        <dbReference type="ChEBI" id="CHEBI:18420"/>
        <note>shared with alpha subunit</note>
    </ligand>
</feature>
<comment type="subcellular location">
    <subcellularLocation>
        <location evidence="2 12">Cytoplasm</location>
    </subcellularLocation>
</comment>
<dbReference type="InterPro" id="IPR005147">
    <property type="entry name" value="tRNA_synthase_B5-dom"/>
</dbReference>
<evidence type="ECO:0000256" key="9">
    <source>
        <dbReference type="ARBA" id="ARBA00022842"/>
    </source>
</evidence>
<dbReference type="NCBIfam" id="TIGR00471">
    <property type="entry name" value="pheT_arch"/>
    <property type="match status" value="1"/>
</dbReference>
<dbReference type="PANTHER" id="PTHR10947:SF0">
    <property type="entry name" value="PHENYLALANINE--TRNA LIGASE BETA SUBUNIT"/>
    <property type="match status" value="1"/>
</dbReference>
<evidence type="ECO:0000313" key="14">
    <source>
        <dbReference type="EMBL" id="OWJ55099.1"/>
    </source>
</evidence>
<evidence type="ECO:0000256" key="1">
    <source>
        <dbReference type="ARBA" id="ARBA00001946"/>
    </source>
</evidence>
<keyword evidence="6 12" id="KW-0479">Metal-binding</keyword>
<dbReference type="CDD" id="cd00769">
    <property type="entry name" value="PheRS_beta_core"/>
    <property type="match status" value="1"/>
</dbReference>
<evidence type="ECO:0000256" key="2">
    <source>
        <dbReference type="ARBA" id="ARBA00004496"/>
    </source>
</evidence>
<dbReference type="AlphaFoldDB" id="A0A211YQ26"/>
<evidence type="ECO:0000256" key="11">
    <source>
        <dbReference type="ARBA" id="ARBA00023146"/>
    </source>
</evidence>
<dbReference type="Proteomes" id="UP000196694">
    <property type="component" value="Unassembled WGS sequence"/>
</dbReference>
<dbReference type="GO" id="GO:0005524">
    <property type="term" value="F:ATP binding"/>
    <property type="evidence" value="ECO:0007669"/>
    <property type="project" value="UniProtKB-UniRule"/>
</dbReference>
<evidence type="ECO:0000256" key="5">
    <source>
        <dbReference type="ARBA" id="ARBA00022598"/>
    </source>
</evidence>
<sequence length="566" mass="63502">MSASSRQYRRGGGYMPVLKFKPGRVEEVLGLSLDKALEIMEKLKIEVELDEEGNVVAELEVDRPDMYSLEGIARQAKGLLGRELGLPKYEVVDSSYRIVAEDVPTRPYIAGAIVWDVDVDEDFLEELIQFQEKLHTSHGGRRRRVAIGLHDLDKLPSKNITYRFVDIDGVVFKPLHHERTMTLREVLEETSQGKSYGSISLRDNKHPVLYSGNDVISVPPVINADLTRIEPGTRHIFIDVTGTELKPVLDILSILAANLAERSKSKRIGIVEVKAPWGMLREPQLKPSSMVLDVKYASKVIGTRLAPSDVIESLQRMRFGAREAGNGLVDVEVPRFRVDILHPVDLVEEIVLARGLDNLAPERPRLMLRGSLLPVRAWEREARLLLVGHGFVEVYSYSLTSCRDQVELAGVEEDKLVRIDNPVGLESECLRASLLPQLLRIARTNQHAVPLRVFELGDVVVADSADRERGVVHRRRLALLYMDEKAGYEDVQSIVYSLIRLLGDEIIEVKPTRHGLFIEGRTAELRTQRGVVAVIGEVKPQILEQLEISYPIAAAELDYTSIHSQG</sequence>
<dbReference type="Gene3D" id="3.30.930.10">
    <property type="entry name" value="Bira Bifunctional Protein, Domain 2"/>
    <property type="match status" value="1"/>
</dbReference>
<dbReference type="InterPro" id="IPR045060">
    <property type="entry name" value="Phe-tRNA-ligase_IIc_bsu"/>
</dbReference>
<gene>
    <name evidence="12" type="primary">pheT</name>
    <name evidence="14" type="ORF">Pdsh_05290</name>
</gene>
<comment type="similarity">
    <text evidence="3 12">Belongs to the phenylalanyl-tRNA synthetase beta subunit family. Type 2 subfamily.</text>
</comment>
<comment type="catalytic activity">
    <reaction evidence="12">
        <text>tRNA(Phe) + L-phenylalanine + ATP = L-phenylalanyl-tRNA(Phe) + AMP + diphosphate + H(+)</text>
        <dbReference type="Rhea" id="RHEA:19413"/>
        <dbReference type="Rhea" id="RHEA-COMP:9668"/>
        <dbReference type="Rhea" id="RHEA-COMP:9699"/>
        <dbReference type="ChEBI" id="CHEBI:15378"/>
        <dbReference type="ChEBI" id="CHEBI:30616"/>
        <dbReference type="ChEBI" id="CHEBI:33019"/>
        <dbReference type="ChEBI" id="CHEBI:58095"/>
        <dbReference type="ChEBI" id="CHEBI:78442"/>
        <dbReference type="ChEBI" id="CHEBI:78531"/>
        <dbReference type="ChEBI" id="CHEBI:456215"/>
        <dbReference type="EC" id="6.1.1.20"/>
    </reaction>
</comment>
<dbReference type="Pfam" id="PF17759">
    <property type="entry name" value="tRNA_synthFbeta"/>
    <property type="match status" value="1"/>
</dbReference>
<dbReference type="InterPro" id="IPR022918">
    <property type="entry name" value="Phe_tRNA_ligase_beta2_arc"/>
</dbReference>
<keyword evidence="11 12" id="KW-0030">Aminoacyl-tRNA synthetase</keyword>
<keyword evidence="9 12" id="KW-0460">Magnesium</keyword>
<dbReference type="InterPro" id="IPR020825">
    <property type="entry name" value="Phe-tRNA_synthase-like_B3/B4"/>
</dbReference>
<dbReference type="GO" id="GO:0003723">
    <property type="term" value="F:RNA binding"/>
    <property type="evidence" value="ECO:0007669"/>
    <property type="project" value="InterPro"/>
</dbReference>
<keyword evidence="10 12" id="KW-0648">Protein biosynthesis</keyword>
<organism evidence="14 15">
    <name type="scientific">Pyrodictium delaneyi</name>
    <dbReference type="NCBI Taxonomy" id="1273541"/>
    <lineage>
        <taxon>Archaea</taxon>
        <taxon>Thermoproteota</taxon>
        <taxon>Thermoprotei</taxon>
        <taxon>Desulfurococcales</taxon>
        <taxon>Pyrodictiaceae</taxon>
        <taxon>Pyrodictium</taxon>
    </lineage>
</organism>
<feature type="binding site" evidence="12">
    <location>
        <position position="348"/>
    </location>
    <ligand>
        <name>Mg(2+)</name>
        <dbReference type="ChEBI" id="CHEBI:18420"/>
        <note>shared with alpha subunit</note>
    </ligand>
</feature>
<accession>A0A211YQ26</accession>
<proteinExistence type="inferred from homology"/>
<dbReference type="InterPro" id="IPR004531">
    <property type="entry name" value="Phe-tRNA-synth_IIc_bsu_arc_euk"/>
</dbReference>
<comment type="subunit">
    <text evidence="12">Tetramer of two alpha and two beta subunits.</text>
</comment>
<evidence type="ECO:0000256" key="12">
    <source>
        <dbReference type="HAMAP-Rule" id="MF_00284"/>
    </source>
</evidence>
<dbReference type="GO" id="GO:0006432">
    <property type="term" value="P:phenylalanyl-tRNA aminoacylation"/>
    <property type="evidence" value="ECO:0007669"/>
    <property type="project" value="UniProtKB-UniRule"/>
</dbReference>
<evidence type="ECO:0000256" key="7">
    <source>
        <dbReference type="ARBA" id="ARBA00022741"/>
    </source>
</evidence>
<dbReference type="SUPFAM" id="SSF55681">
    <property type="entry name" value="Class II aaRS and biotin synthetases"/>
    <property type="match status" value="1"/>
</dbReference>
<keyword evidence="8 12" id="KW-0067">ATP-binding</keyword>
<dbReference type="SUPFAM" id="SSF46955">
    <property type="entry name" value="Putative DNA-binding domain"/>
    <property type="match status" value="1"/>
</dbReference>
<keyword evidence="7 12" id="KW-0547">Nucleotide-binding</keyword>
<keyword evidence="4 12" id="KW-0963">Cytoplasm</keyword>
<evidence type="ECO:0000256" key="8">
    <source>
        <dbReference type="ARBA" id="ARBA00022840"/>
    </source>
</evidence>
<name>A0A211YQ26_9CREN</name>
<dbReference type="InterPro" id="IPR005146">
    <property type="entry name" value="B3/B4_tRNA-bd"/>
</dbReference>
<dbReference type="InterPro" id="IPR041616">
    <property type="entry name" value="PheRS_beta_core"/>
</dbReference>
<keyword evidence="5 12" id="KW-0436">Ligase</keyword>
<reference evidence="14 15" key="1">
    <citation type="submission" date="2017-05" db="EMBL/GenBank/DDBJ databases">
        <title>The draft genome of the hyperthermophilic archaeon 'Pyrodictium delaneyi strain Hulk', an iron and nitrate reducer, reveals the capacity for sulfate reduction.</title>
        <authorList>
            <person name="Demey L.M."/>
            <person name="Miller C."/>
            <person name="Manzella M."/>
            <person name="Reguera G."/>
            <person name="Kashefi K."/>
        </authorList>
    </citation>
    <scope>NUCLEOTIDE SEQUENCE [LARGE SCALE GENOMIC DNA]</scope>
    <source>
        <strain evidence="14 15">Hulk</strain>
    </source>
</reference>
<dbReference type="EC" id="6.1.1.20" evidence="12"/>
<dbReference type="GO" id="GO:0009328">
    <property type="term" value="C:phenylalanine-tRNA ligase complex"/>
    <property type="evidence" value="ECO:0007669"/>
    <property type="project" value="TreeGrafter"/>
</dbReference>
<dbReference type="GO" id="GO:0000287">
    <property type="term" value="F:magnesium ion binding"/>
    <property type="evidence" value="ECO:0007669"/>
    <property type="project" value="InterPro"/>
</dbReference>
<dbReference type="InterPro" id="IPR045864">
    <property type="entry name" value="aa-tRNA-synth_II/BPL/LPL"/>
</dbReference>
<protein>
    <recommendedName>
        <fullName evidence="12">Phenylalanine--tRNA ligase beta subunit</fullName>
        <ecNumber evidence="12">6.1.1.20</ecNumber>
    </recommendedName>
    <alternativeName>
        <fullName evidence="12">Phenylalanyl-tRNA synthetase beta subunit</fullName>
        <shortName evidence="12">PheRS</shortName>
    </alternativeName>
</protein>
<feature type="binding site" evidence="12">
    <location>
        <position position="349"/>
    </location>
    <ligand>
        <name>Mg(2+)</name>
        <dbReference type="ChEBI" id="CHEBI:18420"/>
        <note>shared with alpha subunit</note>
    </ligand>
</feature>
<dbReference type="PROSITE" id="PS51483">
    <property type="entry name" value="B5"/>
    <property type="match status" value="1"/>
</dbReference>
<dbReference type="SMART" id="SM00873">
    <property type="entry name" value="B3_4"/>
    <property type="match status" value="1"/>
</dbReference>